<dbReference type="GO" id="GO:0005524">
    <property type="term" value="F:ATP binding"/>
    <property type="evidence" value="ECO:0007669"/>
    <property type="project" value="UniProtKB-UniRule"/>
</dbReference>
<dbReference type="HAMAP" id="MF_00238">
    <property type="entry name" value="Cytidyl_kinase_type1"/>
    <property type="match status" value="1"/>
</dbReference>
<feature type="region of interest" description="Disordered" evidence="9">
    <location>
        <begin position="178"/>
        <end position="197"/>
    </location>
</feature>
<dbReference type="GO" id="GO:0006220">
    <property type="term" value="P:pyrimidine nucleotide metabolic process"/>
    <property type="evidence" value="ECO:0007669"/>
    <property type="project" value="UniProtKB-UniRule"/>
</dbReference>
<dbReference type="CDD" id="cd02020">
    <property type="entry name" value="CMPK"/>
    <property type="match status" value="1"/>
</dbReference>
<dbReference type="RefSeq" id="WP_188646867.1">
    <property type="nucleotide sequence ID" value="NZ_BMHQ01000003.1"/>
</dbReference>
<dbReference type="AlphaFoldDB" id="A0A8J2VBR9"/>
<dbReference type="Gene3D" id="3.40.50.300">
    <property type="entry name" value="P-loop containing nucleotide triphosphate hydrolases"/>
    <property type="match status" value="1"/>
</dbReference>
<evidence type="ECO:0000256" key="9">
    <source>
        <dbReference type="SAM" id="MobiDB-lite"/>
    </source>
</evidence>
<reference evidence="11" key="1">
    <citation type="journal article" date="2014" name="Int. J. Syst. Evol. Microbiol.">
        <title>Complete genome sequence of Corynebacterium casei LMG S-19264T (=DSM 44701T), isolated from a smear-ripened cheese.</title>
        <authorList>
            <consortium name="US DOE Joint Genome Institute (JGI-PGF)"/>
            <person name="Walter F."/>
            <person name="Albersmeier A."/>
            <person name="Kalinowski J."/>
            <person name="Ruckert C."/>
        </authorList>
    </citation>
    <scope>NUCLEOTIDE SEQUENCE</scope>
    <source>
        <strain evidence="11">CGMCC 1.15179</strain>
    </source>
</reference>
<feature type="binding site" evidence="8">
    <location>
        <begin position="10"/>
        <end position="18"/>
    </location>
    <ligand>
        <name>ATP</name>
        <dbReference type="ChEBI" id="CHEBI:30616"/>
    </ligand>
</feature>
<feature type="compositionally biased region" description="Basic and acidic residues" evidence="9">
    <location>
        <begin position="178"/>
        <end position="190"/>
    </location>
</feature>
<sequence length="226" mass="25079">MKRLSVAIDGPAGAGKSTVARQVAENLGLTYVDTGAMYRAVTWKALQKQADLHNEEEITRIAREADIRLTPGQNGMDVWVDGKKVTEDIRTPEVTSNVSAVAGMPGVRQALVEKQRQMAVAGGVVMDGRDIGTHVLPDAEVKVFLTASIEERAQRRFKEMKRKGYSVDLDQLREEIRRRDEMDSNREHSPLRAASDAVHVDTTNRSLEEVIQTILNLCRTKVGEAE</sequence>
<comment type="subcellular location">
    <subcellularLocation>
        <location evidence="8">Cytoplasm</location>
    </subcellularLocation>
</comment>
<organism evidence="11 12">
    <name type="scientific">Marinithermofilum abyssi</name>
    <dbReference type="NCBI Taxonomy" id="1571185"/>
    <lineage>
        <taxon>Bacteria</taxon>
        <taxon>Bacillati</taxon>
        <taxon>Bacillota</taxon>
        <taxon>Bacilli</taxon>
        <taxon>Bacillales</taxon>
        <taxon>Thermoactinomycetaceae</taxon>
        <taxon>Marinithermofilum</taxon>
    </lineage>
</organism>
<reference evidence="11" key="2">
    <citation type="submission" date="2020-09" db="EMBL/GenBank/DDBJ databases">
        <authorList>
            <person name="Sun Q."/>
            <person name="Zhou Y."/>
        </authorList>
    </citation>
    <scope>NUCLEOTIDE SEQUENCE</scope>
    <source>
        <strain evidence="11">CGMCC 1.15179</strain>
    </source>
</reference>
<evidence type="ECO:0000259" key="10">
    <source>
        <dbReference type="Pfam" id="PF02224"/>
    </source>
</evidence>
<protein>
    <recommendedName>
        <fullName evidence="8">Cytidylate kinase</fullName>
        <shortName evidence="8">CK</shortName>
        <ecNumber evidence="8">2.7.4.25</ecNumber>
    </recommendedName>
    <alternativeName>
        <fullName evidence="8">Cytidine monophosphate kinase</fullName>
        <shortName evidence="8">CMP kinase</shortName>
    </alternativeName>
</protein>
<evidence type="ECO:0000256" key="2">
    <source>
        <dbReference type="ARBA" id="ARBA00022679"/>
    </source>
</evidence>
<comment type="caution">
    <text evidence="11">The sequence shown here is derived from an EMBL/GenBank/DDBJ whole genome shotgun (WGS) entry which is preliminary data.</text>
</comment>
<evidence type="ECO:0000256" key="1">
    <source>
        <dbReference type="ARBA" id="ARBA00009427"/>
    </source>
</evidence>
<comment type="catalytic activity">
    <reaction evidence="7 8">
        <text>CMP + ATP = CDP + ADP</text>
        <dbReference type="Rhea" id="RHEA:11600"/>
        <dbReference type="ChEBI" id="CHEBI:30616"/>
        <dbReference type="ChEBI" id="CHEBI:58069"/>
        <dbReference type="ChEBI" id="CHEBI:60377"/>
        <dbReference type="ChEBI" id="CHEBI:456216"/>
        <dbReference type="EC" id="2.7.4.25"/>
    </reaction>
</comment>
<dbReference type="Proteomes" id="UP000625210">
    <property type="component" value="Unassembled WGS sequence"/>
</dbReference>
<proteinExistence type="inferred from homology"/>
<evidence type="ECO:0000313" key="11">
    <source>
        <dbReference type="EMBL" id="GGE11175.1"/>
    </source>
</evidence>
<accession>A0A8J2VBR9</accession>
<evidence type="ECO:0000256" key="5">
    <source>
        <dbReference type="ARBA" id="ARBA00022840"/>
    </source>
</evidence>
<feature type="domain" description="Cytidylate kinase" evidence="10">
    <location>
        <begin position="6"/>
        <end position="219"/>
    </location>
</feature>
<dbReference type="PANTHER" id="PTHR21299:SF2">
    <property type="entry name" value="CYTIDYLATE KINASE"/>
    <property type="match status" value="1"/>
</dbReference>
<dbReference type="PANTHER" id="PTHR21299">
    <property type="entry name" value="CYTIDYLATE KINASE/PANTOATE-BETA-ALANINE LIGASE"/>
    <property type="match status" value="1"/>
</dbReference>
<keyword evidence="3 8" id="KW-0547">Nucleotide-binding</keyword>
<evidence type="ECO:0000313" key="12">
    <source>
        <dbReference type="Proteomes" id="UP000625210"/>
    </source>
</evidence>
<dbReference type="GO" id="GO:0005829">
    <property type="term" value="C:cytosol"/>
    <property type="evidence" value="ECO:0007669"/>
    <property type="project" value="TreeGrafter"/>
</dbReference>
<keyword evidence="4 8" id="KW-0418">Kinase</keyword>
<dbReference type="Pfam" id="PF02224">
    <property type="entry name" value="Cytidylate_kin"/>
    <property type="match status" value="1"/>
</dbReference>
<dbReference type="GO" id="GO:0036431">
    <property type="term" value="F:dCMP kinase activity"/>
    <property type="evidence" value="ECO:0007669"/>
    <property type="project" value="InterPro"/>
</dbReference>
<comment type="similarity">
    <text evidence="1 8">Belongs to the cytidylate kinase family. Type 1 subfamily.</text>
</comment>
<keyword evidence="8" id="KW-0963">Cytoplasm</keyword>
<name>A0A8J2VBR9_9BACL</name>
<keyword evidence="5 8" id="KW-0067">ATP-binding</keyword>
<dbReference type="EMBL" id="BMHQ01000003">
    <property type="protein sequence ID" value="GGE11175.1"/>
    <property type="molecule type" value="Genomic_DNA"/>
</dbReference>
<comment type="catalytic activity">
    <reaction evidence="6 8">
        <text>dCMP + ATP = dCDP + ADP</text>
        <dbReference type="Rhea" id="RHEA:25094"/>
        <dbReference type="ChEBI" id="CHEBI:30616"/>
        <dbReference type="ChEBI" id="CHEBI:57566"/>
        <dbReference type="ChEBI" id="CHEBI:58593"/>
        <dbReference type="ChEBI" id="CHEBI:456216"/>
        <dbReference type="EC" id="2.7.4.25"/>
    </reaction>
</comment>
<evidence type="ECO:0000256" key="7">
    <source>
        <dbReference type="ARBA" id="ARBA00048478"/>
    </source>
</evidence>
<dbReference type="SUPFAM" id="SSF52540">
    <property type="entry name" value="P-loop containing nucleoside triphosphate hydrolases"/>
    <property type="match status" value="1"/>
</dbReference>
<keyword evidence="2 8" id="KW-0808">Transferase</keyword>
<dbReference type="GO" id="GO:0015949">
    <property type="term" value="P:nucleobase-containing small molecule interconversion"/>
    <property type="evidence" value="ECO:0007669"/>
    <property type="project" value="TreeGrafter"/>
</dbReference>
<dbReference type="InterPro" id="IPR027417">
    <property type="entry name" value="P-loop_NTPase"/>
</dbReference>
<dbReference type="EC" id="2.7.4.25" evidence="8"/>
<evidence type="ECO:0000256" key="8">
    <source>
        <dbReference type="HAMAP-Rule" id="MF_00238"/>
    </source>
</evidence>
<dbReference type="InterPro" id="IPR011994">
    <property type="entry name" value="Cytidylate_kinase_dom"/>
</dbReference>
<evidence type="ECO:0000256" key="6">
    <source>
        <dbReference type="ARBA" id="ARBA00047615"/>
    </source>
</evidence>
<keyword evidence="12" id="KW-1185">Reference proteome</keyword>
<evidence type="ECO:0000256" key="3">
    <source>
        <dbReference type="ARBA" id="ARBA00022741"/>
    </source>
</evidence>
<evidence type="ECO:0000256" key="4">
    <source>
        <dbReference type="ARBA" id="ARBA00022777"/>
    </source>
</evidence>
<dbReference type="InterPro" id="IPR003136">
    <property type="entry name" value="Cytidylate_kin"/>
</dbReference>
<gene>
    <name evidence="8 11" type="primary">cmk</name>
    <name evidence="11" type="ORF">GCM10011571_10610</name>
</gene>
<dbReference type="NCBIfam" id="TIGR00017">
    <property type="entry name" value="cmk"/>
    <property type="match status" value="1"/>
</dbReference>